<evidence type="ECO:0000313" key="1">
    <source>
        <dbReference type="EMBL" id="CAF9924684.1"/>
    </source>
</evidence>
<proteinExistence type="predicted"/>
<gene>
    <name evidence="1" type="ORF">IMSHALPRED_006262</name>
</gene>
<dbReference type="Proteomes" id="UP000664534">
    <property type="component" value="Unassembled WGS sequence"/>
</dbReference>
<reference evidence="1" key="1">
    <citation type="submission" date="2021-03" db="EMBL/GenBank/DDBJ databases">
        <authorList>
            <person name="Tagirdzhanova G."/>
        </authorList>
    </citation>
    <scope>NUCLEOTIDE SEQUENCE</scope>
</reference>
<evidence type="ECO:0000313" key="2">
    <source>
        <dbReference type="Proteomes" id="UP000664534"/>
    </source>
</evidence>
<name>A0A8H3ISN7_9LECA</name>
<organism evidence="1 2">
    <name type="scientific">Imshaugia aleurites</name>
    <dbReference type="NCBI Taxonomy" id="172621"/>
    <lineage>
        <taxon>Eukaryota</taxon>
        <taxon>Fungi</taxon>
        <taxon>Dikarya</taxon>
        <taxon>Ascomycota</taxon>
        <taxon>Pezizomycotina</taxon>
        <taxon>Lecanoromycetes</taxon>
        <taxon>OSLEUM clade</taxon>
        <taxon>Lecanoromycetidae</taxon>
        <taxon>Lecanorales</taxon>
        <taxon>Lecanorineae</taxon>
        <taxon>Parmeliaceae</taxon>
        <taxon>Imshaugia</taxon>
    </lineage>
</organism>
<sequence>MPQTPLRTLNIYDRGSTYSIFDTDGKTHLYTIRFNRRSVPHMTVVYASDTKSVVGSATYHQKKKFGVSASSNITLKFPSSGTVSLNKEGGFFSNDKRTMRSAILGQVYWSSRQVNNPWKAGRLETSFMKLSDMSGKTMVEYKDEGHSLKRMGVMNVYAELNEEGLDEIVISGMAMLSEEQTGMRATRQW</sequence>
<comment type="caution">
    <text evidence="1">The sequence shown here is derived from an EMBL/GenBank/DDBJ whole genome shotgun (WGS) entry which is preliminary data.</text>
</comment>
<protein>
    <submittedName>
        <fullName evidence="1">Uncharacterized protein</fullName>
    </submittedName>
</protein>
<accession>A0A8H3ISN7</accession>
<dbReference type="AlphaFoldDB" id="A0A8H3ISN7"/>
<dbReference type="EMBL" id="CAJPDT010000037">
    <property type="protein sequence ID" value="CAF9924684.1"/>
    <property type="molecule type" value="Genomic_DNA"/>
</dbReference>
<keyword evidence="2" id="KW-1185">Reference proteome</keyword>
<dbReference type="OrthoDB" id="4725912at2759"/>